<dbReference type="HOGENOM" id="CLU_159993_0_0_10"/>
<dbReference type="KEGG" id="paa:Paes_0408"/>
<proteinExistence type="predicted"/>
<evidence type="ECO:0000313" key="3">
    <source>
        <dbReference type="Proteomes" id="UP000002725"/>
    </source>
</evidence>
<evidence type="ECO:0000256" key="1">
    <source>
        <dbReference type="SAM" id="Phobius"/>
    </source>
</evidence>
<dbReference type="eggNOG" id="ENOG5034BW7">
    <property type="taxonomic scope" value="Bacteria"/>
</dbReference>
<sequence>MMQKRDKRIDDQVRTTLEILDNLPQLEAHHLFRVHLMNRIEQNSPGMLHMPYMAGYGLKMALMALLVVINIGTAFLFMQSGNDSAMISENDMLERLNNEYSSPALSYYLDETQEDAALE</sequence>
<gene>
    <name evidence="2" type="ordered locus">Paes_0408</name>
</gene>
<keyword evidence="3" id="KW-1185">Reference proteome</keyword>
<keyword evidence="1" id="KW-0812">Transmembrane</keyword>
<organism evidence="2 3">
    <name type="scientific">Prosthecochloris aestuarii (strain DSM 271 / SK 413)</name>
    <dbReference type="NCBI Taxonomy" id="290512"/>
    <lineage>
        <taxon>Bacteria</taxon>
        <taxon>Pseudomonadati</taxon>
        <taxon>Chlorobiota</taxon>
        <taxon>Chlorobiia</taxon>
        <taxon>Chlorobiales</taxon>
        <taxon>Chlorobiaceae</taxon>
        <taxon>Prosthecochloris</taxon>
    </lineage>
</organism>
<feature type="transmembrane region" description="Helical" evidence="1">
    <location>
        <begin position="56"/>
        <end position="78"/>
    </location>
</feature>
<dbReference type="RefSeq" id="WP_012505002.1">
    <property type="nucleotide sequence ID" value="NC_011059.1"/>
</dbReference>
<keyword evidence="1" id="KW-1133">Transmembrane helix</keyword>
<evidence type="ECO:0000313" key="2">
    <source>
        <dbReference type="EMBL" id="ACF45465.1"/>
    </source>
</evidence>
<dbReference type="EMBL" id="CP001108">
    <property type="protein sequence ID" value="ACF45465.1"/>
    <property type="molecule type" value="Genomic_DNA"/>
</dbReference>
<dbReference type="Proteomes" id="UP000002725">
    <property type="component" value="Chromosome"/>
</dbReference>
<dbReference type="AlphaFoldDB" id="B4S4W7"/>
<dbReference type="STRING" id="290512.Paes_0408"/>
<keyword evidence="1" id="KW-0472">Membrane</keyword>
<name>B4S4W7_PROA2</name>
<accession>B4S4W7</accession>
<reference evidence="2" key="1">
    <citation type="submission" date="2008-06" db="EMBL/GenBank/DDBJ databases">
        <title>Complete sequence of chromosome of Prosthecochloris aestuarii DSM 271.</title>
        <authorList>
            <consortium name="US DOE Joint Genome Institute"/>
            <person name="Lucas S."/>
            <person name="Copeland A."/>
            <person name="Lapidus A."/>
            <person name="Glavina del Rio T."/>
            <person name="Dalin E."/>
            <person name="Tice H."/>
            <person name="Bruce D."/>
            <person name="Goodwin L."/>
            <person name="Pitluck S."/>
            <person name="Schmutz J."/>
            <person name="Larimer F."/>
            <person name="Land M."/>
            <person name="Hauser L."/>
            <person name="Kyrpides N."/>
            <person name="Anderson I."/>
            <person name="Liu Z."/>
            <person name="Li T."/>
            <person name="Zhao F."/>
            <person name="Overmann J."/>
            <person name="Bryant D.A."/>
            <person name="Richardson P."/>
        </authorList>
    </citation>
    <scope>NUCLEOTIDE SEQUENCE [LARGE SCALE GENOMIC DNA]</scope>
    <source>
        <strain evidence="2">DSM 271</strain>
    </source>
</reference>
<protein>
    <submittedName>
        <fullName evidence="2">Uncharacterized protein</fullName>
    </submittedName>
</protein>